<dbReference type="AlphaFoldDB" id="A0A2Z4YS17"/>
<keyword evidence="2" id="KW-0574">Periplasm</keyword>
<name>A0A2Z4YS17_RHILE</name>
<gene>
    <name evidence="3" type="ORF">DLJ82_6130</name>
</gene>
<reference evidence="3 4" key="1">
    <citation type="submission" date="2018-07" db="EMBL/GenBank/DDBJ databases">
        <title>Rhizobium leguminosarum strain:ATCC 14479 Genome sequencing and assembly.</title>
        <authorList>
            <person name="Chakraborty R."/>
        </authorList>
    </citation>
    <scope>NUCLEOTIDE SEQUENCE [LARGE SCALE GENOMIC DNA]</scope>
    <source>
        <strain evidence="3 4">ATCC 14479</strain>
        <plasmid evidence="4">Plasmid unnamed3</plasmid>
    </source>
</reference>
<dbReference type="GO" id="GO:0015846">
    <property type="term" value="P:polyamine transport"/>
    <property type="evidence" value="ECO:0007669"/>
    <property type="project" value="InterPro"/>
</dbReference>
<evidence type="ECO:0000256" key="1">
    <source>
        <dbReference type="ARBA" id="ARBA00022729"/>
    </source>
</evidence>
<dbReference type="GO" id="GO:0030975">
    <property type="term" value="F:thiamine binding"/>
    <property type="evidence" value="ECO:0007669"/>
    <property type="project" value="TreeGrafter"/>
</dbReference>
<dbReference type="GO" id="GO:0015888">
    <property type="term" value="P:thiamine transport"/>
    <property type="evidence" value="ECO:0007669"/>
    <property type="project" value="TreeGrafter"/>
</dbReference>
<dbReference type="GO" id="GO:0030288">
    <property type="term" value="C:outer membrane-bounded periplasmic space"/>
    <property type="evidence" value="ECO:0007669"/>
    <property type="project" value="TreeGrafter"/>
</dbReference>
<accession>A0A2Z4YS17</accession>
<dbReference type="Gene3D" id="3.40.190.10">
    <property type="entry name" value="Periplasmic binding protein-like II"/>
    <property type="match status" value="2"/>
</dbReference>
<evidence type="ECO:0000313" key="3">
    <source>
        <dbReference type="EMBL" id="AXA44101.1"/>
    </source>
</evidence>
<dbReference type="Pfam" id="PF13416">
    <property type="entry name" value="SBP_bac_8"/>
    <property type="match status" value="1"/>
</dbReference>
<proteinExistence type="predicted"/>
<keyword evidence="1" id="KW-0732">Signal</keyword>
<evidence type="ECO:0000313" key="4">
    <source>
        <dbReference type="Proteomes" id="UP000251166"/>
    </source>
</evidence>
<dbReference type="GO" id="GO:0030976">
    <property type="term" value="F:thiamine pyrophosphate binding"/>
    <property type="evidence" value="ECO:0007669"/>
    <property type="project" value="TreeGrafter"/>
</dbReference>
<dbReference type="PANTHER" id="PTHR30006">
    <property type="entry name" value="THIAMINE-BINDING PERIPLASMIC PROTEIN-RELATED"/>
    <property type="match status" value="1"/>
</dbReference>
<dbReference type="PRINTS" id="PR00909">
    <property type="entry name" value="SPERMDNBNDNG"/>
</dbReference>
<organism evidence="3 4">
    <name type="scientific">Rhizobium leguminosarum</name>
    <dbReference type="NCBI Taxonomy" id="384"/>
    <lineage>
        <taxon>Bacteria</taxon>
        <taxon>Pseudomonadati</taxon>
        <taxon>Pseudomonadota</taxon>
        <taxon>Alphaproteobacteria</taxon>
        <taxon>Hyphomicrobiales</taxon>
        <taxon>Rhizobiaceae</taxon>
        <taxon>Rhizobium/Agrobacterium group</taxon>
        <taxon>Rhizobium</taxon>
    </lineage>
</organism>
<protein>
    <submittedName>
        <fullName evidence="3">Bacterial extracellular solute-binding family protein</fullName>
    </submittedName>
</protein>
<geneLocation type="plasmid" evidence="3 4">
    <name>unnamed3</name>
</geneLocation>
<dbReference type="GO" id="GO:0019808">
    <property type="term" value="F:polyamine binding"/>
    <property type="evidence" value="ECO:0007669"/>
    <property type="project" value="InterPro"/>
</dbReference>
<keyword evidence="3" id="KW-0614">Plasmid</keyword>
<dbReference type="EMBL" id="CP030763">
    <property type="protein sequence ID" value="AXA44101.1"/>
    <property type="molecule type" value="Genomic_DNA"/>
</dbReference>
<dbReference type="Proteomes" id="UP000251166">
    <property type="component" value="Plasmid unnamed3"/>
</dbReference>
<dbReference type="InterPro" id="IPR001188">
    <property type="entry name" value="Sperm_putr-bd"/>
</dbReference>
<dbReference type="InterPro" id="IPR006059">
    <property type="entry name" value="SBP"/>
</dbReference>
<sequence length="384" mass="41761">MAPIDSCGAIILDDHYWTLGRLLSTIPTAATQKARQAMGTKQSRILLSAIMTAILSTSLRAETLVVNSYGGPYEEIIQKAIIEPFEAKSGINVIYDPVGSASQDYAKIKATRGRPGFDVVVMTASQSLQGCSDGVLEKLDVATVPNLAKLMPRLSAAAGPCGAVHEVQYMSLLYRKDKIATPSSWSALLAPELKDRIVLPTFQNIMAVYLVEMMSVINGGDLVDNIDPGFKAMEAVARQSIGFEQSSAILESYIKDGTVWAMPFWNGRAQLLVDAGLPVDYIRPKEGTIPLIATLNVPVGAQNKQSAMKFIDFFLEKTSQEAWIGGYKVGSARTDVEVPEAIRARQITSEADLKTLLLPDLSLVAERLPSWAEQWDRDVVPQAN</sequence>
<evidence type="ECO:0000256" key="2">
    <source>
        <dbReference type="ARBA" id="ARBA00022764"/>
    </source>
</evidence>
<dbReference type="SUPFAM" id="SSF53850">
    <property type="entry name" value="Periplasmic binding protein-like II"/>
    <property type="match status" value="1"/>
</dbReference>
<dbReference type="CDD" id="cd13589">
    <property type="entry name" value="PBP2_polyamine_RpCGA009"/>
    <property type="match status" value="1"/>
</dbReference>
<dbReference type="PANTHER" id="PTHR30006:SF2">
    <property type="entry name" value="ABC TRANSPORTER SUBSTRATE-BINDING PROTEIN"/>
    <property type="match status" value="1"/>
</dbReference>